<proteinExistence type="predicted"/>
<dbReference type="InterPro" id="IPR000878">
    <property type="entry name" value="4pyrrol_Mease"/>
</dbReference>
<dbReference type="CDD" id="cd06578">
    <property type="entry name" value="HemD"/>
    <property type="match status" value="1"/>
</dbReference>
<gene>
    <name evidence="8" type="ORF">ASZ90_013782</name>
</gene>
<dbReference type="FunFam" id="3.40.1010.10:FF:000001">
    <property type="entry name" value="Siroheme synthase"/>
    <property type="match status" value="1"/>
</dbReference>
<dbReference type="GO" id="GO:0019354">
    <property type="term" value="P:siroheme biosynthetic process"/>
    <property type="evidence" value="ECO:0007669"/>
    <property type="project" value="InterPro"/>
</dbReference>
<dbReference type="InterPro" id="IPR036108">
    <property type="entry name" value="4pyrrol_syn_uPrphyn_synt_sf"/>
</dbReference>
<keyword evidence="2 8" id="KW-0489">Methyltransferase</keyword>
<dbReference type="InterPro" id="IPR050161">
    <property type="entry name" value="Siro_Cobalamin_biosynth"/>
</dbReference>
<keyword evidence="3 8" id="KW-0808">Transferase</keyword>
<evidence type="ECO:0000259" key="6">
    <source>
        <dbReference type="Pfam" id="PF00590"/>
    </source>
</evidence>
<dbReference type="Pfam" id="PF00590">
    <property type="entry name" value="TP_methylase"/>
    <property type="match status" value="1"/>
</dbReference>
<comment type="caution">
    <text evidence="8">The sequence shown here is derived from an EMBL/GenBank/DDBJ whole genome shotgun (WGS) entry which is preliminary data.</text>
</comment>
<dbReference type="InterPro" id="IPR006366">
    <property type="entry name" value="CobA/CysG_C"/>
</dbReference>
<dbReference type="SUPFAM" id="SSF69618">
    <property type="entry name" value="HemD-like"/>
    <property type="match status" value="1"/>
</dbReference>
<accession>A0A0W8F843</accession>
<keyword evidence="5" id="KW-0627">Porphyrin biosynthesis</keyword>
<dbReference type="Gene3D" id="3.30.950.10">
    <property type="entry name" value="Methyltransferase, Cobalt-precorrin-4 Transmethylase, Domain 2"/>
    <property type="match status" value="1"/>
</dbReference>
<organism evidence="8">
    <name type="scientific">hydrocarbon metagenome</name>
    <dbReference type="NCBI Taxonomy" id="938273"/>
    <lineage>
        <taxon>unclassified sequences</taxon>
        <taxon>metagenomes</taxon>
        <taxon>ecological metagenomes</taxon>
    </lineage>
</organism>
<dbReference type="PANTHER" id="PTHR45790:SF3">
    <property type="entry name" value="S-ADENOSYL-L-METHIONINE-DEPENDENT UROPORPHYRINOGEN III METHYLTRANSFERASE, CHLOROPLASTIC"/>
    <property type="match status" value="1"/>
</dbReference>
<name>A0A0W8F843_9ZZZZ</name>
<dbReference type="FunFam" id="3.30.950.10:FF:000001">
    <property type="entry name" value="Siroheme synthase"/>
    <property type="match status" value="1"/>
</dbReference>
<keyword evidence="8" id="KW-0456">Lyase</keyword>
<reference evidence="8" key="1">
    <citation type="journal article" date="2015" name="Proc. Natl. Acad. Sci. U.S.A.">
        <title>Networks of energetic and metabolic interactions define dynamics in microbial communities.</title>
        <authorList>
            <person name="Embree M."/>
            <person name="Liu J.K."/>
            <person name="Al-Bassam M.M."/>
            <person name="Zengler K."/>
        </authorList>
    </citation>
    <scope>NUCLEOTIDE SEQUENCE</scope>
</reference>
<dbReference type="EMBL" id="LNQE01001490">
    <property type="protein sequence ID" value="KUG16563.1"/>
    <property type="molecule type" value="Genomic_DNA"/>
</dbReference>
<evidence type="ECO:0000256" key="1">
    <source>
        <dbReference type="ARBA" id="ARBA00012162"/>
    </source>
</evidence>
<dbReference type="InterPro" id="IPR003043">
    <property type="entry name" value="Uropor_MeTrfase_CS"/>
</dbReference>
<feature type="domain" description="Tetrapyrrole methylase" evidence="6">
    <location>
        <begin position="5"/>
        <end position="214"/>
    </location>
</feature>
<dbReference type="GO" id="GO:0032259">
    <property type="term" value="P:methylation"/>
    <property type="evidence" value="ECO:0007669"/>
    <property type="project" value="UniProtKB-KW"/>
</dbReference>
<evidence type="ECO:0000259" key="7">
    <source>
        <dbReference type="Pfam" id="PF02602"/>
    </source>
</evidence>
<dbReference type="NCBIfam" id="NF004790">
    <property type="entry name" value="PRK06136.1"/>
    <property type="match status" value="1"/>
</dbReference>
<feature type="domain" description="Tetrapyrrole biosynthesis uroporphyrinogen III synthase" evidence="7">
    <location>
        <begin position="258"/>
        <end position="478"/>
    </location>
</feature>
<evidence type="ECO:0000256" key="3">
    <source>
        <dbReference type="ARBA" id="ARBA00022679"/>
    </source>
</evidence>
<evidence type="ECO:0000256" key="5">
    <source>
        <dbReference type="ARBA" id="ARBA00023244"/>
    </source>
</evidence>
<keyword evidence="4" id="KW-0949">S-adenosyl-L-methionine</keyword>
<dbReference type="InterPro" id="IPR035996">
    <property type="entry name" value="4pyrrol_Methylase_sf"/>
</dbReference>
<dbReference type="CDD" id="cd11642">
    <property type="entry name" value="SUMT"/>
    <property type="match status" value="1"/>
</dbReference>
<dbReference type="PROSITE" id="PS00839">
    <property type="entry name" value="SUMT_1"/>
    <property type="match status" value="1"/>
</dbReference>
<dbReference type="EC" id="2.1.1.107" evidence="1"/>
<dbReference type="AlphaFoldDB" id="A0A0W8F843"/>
<dbReference type="InterPro" id="IPR014777">
    <property type="entry name" value="4pyrrole_Mease_sub1"/>
</dbReference>
<dbReference type="GO" id="GO:0004852">
    <property type="term" value="F:uroporphyrinogen-III synthase activity"/>
    <property type="evidence" value="ECO:0007669"/>
    <property type="project" value="InterPro"/>
</dbReference>
<evidence type="ECO:0000256" key="4">
    <source>
        <dbReference type="ARBA" id="ARBA00022691"/>
    </source>
</evidence>
<dbReference type="NCBIfam" id="TIGR01469">
    <property type="entry name" value="cobA_cysG_Cterm"/>
    <property type="match status" value="1"/>
</dbReference>
<evidence type="ECO:0000313" key="8">
    <source>
        <dbReference type="EMBL" id="KUG16563.1"/>
    </source>
</evidence>
<dbReference type="SUPFAM" id="SSF53790">
    <property type="entry name" value="Tetrapyrrole methylase"/>
    <property type="match status" value="1"/>
</dbReference>
<dbReference type="Gene3D" id="3.40.1010.10">
    <property type="entry name" value="Cobalt-precorrin-4 Transmethylase, Domain 1"/>
    <property type="match status" value="1"/>
</dbReference>
<dbReference type="InterPro" id="IPR003754">
    <property type="entry name" value="4pyrrol_synth_uPrphyn_synth"/>
</dbReference>
<dbReference type="PANTHER" id="PTHR45790">
    <property type="entry name" value="SIROHEME SYNTHASE-RELATED"/>
    <property type="match status" value="1"/>
</dbReference>
<dbReference type="GO" id="GO:0004851">
    <property type="term" value="F:uroporphyrin-III C-methyltransferase activity"/>
    <property type="evidence" value="ECO:0007669"/>
    <property type="project" value="UniProtKB-EC"/>
</dbReference>
<sequence length="501" mass="53862">MAIGKVYLVGAGPGDPELLTIKGRKRLMEADVVLFDRLLDSRMLDGVKGELIDVGKNAGRHKLKQEEINQLLVEKAKEGKIVVRLKGGDPYLFGRGGEEAIACRDWGIPFEVVPGVTSAIAAPELAGIPVTHRKVASALTIVTGHEEPGKDSPLDWRAMAGLDGTLVVLMGVSRLEENTNRLIEAGKSPQTPAAMVEKGGWPDQRLISGTLGDIAERAKEENVQSPAILVVGDVVRLAEVLAPERIAILRPAGQQEESVELAERYGFIPLSAPAIALERNPLPEDLQERIAAAECVAFTSANGVHIALGNKAISGALAAKKIVSIGPKTKQALNEYDIQSEMPESYSSEGLERMLKGRYKSILFLRSAQGSQYLSDGLREAGIVVDDIPLYGVVNSSDPRLDRLIERAGEVDIFAFTSSSTARNLLERARAMGREEQLREALARATVAAIGKPTAQELSRLGVAVDVIPENFTFEAMLAALVGRKRSSGNAASMAKDRMEL</sequence>
<evidence type="ECO:0000256" key="2">
    <source>
        <dbReference type="ARBA" id="ARBA00022603"/>
    </source>
</evidence>
<protein>
    <recommendedName>
        <fullName evidence="1">uroporphyrinogen-III C-methyltransferase</fullName>
        <ecNumber evidence="1">2.1.1.107</ecNumber>
    </recommendedName>
</protein>
<dbReference type="Gene3D" id="3.40.50.10090">
    <property type="match status" value="2"/>
</dbReference>
<dbReference type="Pfam" id="PF02602">
    <property type="entry name" value="HEM4"/>
    <property type="match status" value="1"/>
</dbReference>
<dbReference type="InterPro" id="IPR014776">
    <property type="entry name" value="4pyrrole_Mease_sub2"/>
</dbReference>